<dbReference type="AlphaFoldDB" id="A0A812CFY8"/>
<protein>
    <submittedName>
        <fullName evidence="2">Uncharacterized protein</fullName>
    </submittedName>
</protein>
<keyword evidence="3" id="KW-1185">Reference proteome</keyword>
<reference evidence="2" key="1">
    <citation type="submission" date="2021-01" db="EMBL/GenBank/DDBJ databases">
        <authorList>
            <person name="Li R."/>
            <person name="Bekaert M."/>
        </authorList>
    </citation>
    <scope>NUCLEOTIDE SEQUENCE</scope>
    <source>
        <strain evidence="2">Farmed</strain>
    </source>
</reference>
<sequence length="212" mass="25585">MKRRHEVRGKDAIDSAIWKYMTSQATFSSQDGEKERKIVPPMITLTLLKFICFIFLHIPLSIILSFVFSLSFVSISSFTVLYHFFLHSFRSFFFAFLFVKSSQLLFFLSFTFIYLYIKSSSFLLIYDIFFITFYHLRHSFVFLSLHIFETCFFFIYSCSIFCFSFTYSFHFSLLHSYFYGFLLLFLFPSFYHYFISFMIQLFSCDLLILIFH</sequence>
<dbReference type="Proteomes" id="UP000597762">
    <property type="component" value="Unassembled WGS sequence"/>
</dbReference>
<organism evidence="2 3">
    <name type="scientific">Acanthosepion pharaonis</name>
    <name type="common">Pharaoh cuttlefish</name>
    <name type="synonym">Sepia pharaonis</name>
    <dbReference type="NCBI Taxonomy" id="158019"/>
    <lineage>
        <taxon>Eukaryota</taxon>
        <taxon>Metazoa</taxon>
        <taxon>Spiralia</taxon>
        <taxon>Lophotrochozoa</taxon>
        <taxon>Mollusca</taxon>
        <taxon>Cephalopoda</taxon>
        <taxon>Coleoidea</taxon>
        <taxon>Decapodiformes</taxon>
        <taxon>Sepiida</taxon>
        <taxon>Sepiina</taxon>
        <taxon>Sepiidae</taxon>
        <taxon>Acanthosepion</taxon>
    </lineage>
</organism>
<proteinExistence type="predicted"/>
<feature type="transmembrane region" description="Helical" evidence="1">
    <location>
        <begin position="38"/>
        <end position="56"/>
    </location>
</feature>
<evidence type="ECO:0000313" key="3">
    <source>
        <dbReference type="Proteomes" id="UP000597762"/>
    </source>
</evidence>
<feature type="transmembrane region" description="Helical" evidence="1">
    <location>
        <begin position="152"/>
        <end position="170"/>
    </location>
</feature>
<keyword evidence="1" id="KW-0812">Transmembrane</keyword>
<name>A0A812CFY8_ACAPH</name>
<feature type="transmembrane region" description="Helical" evidence="1">
    <location>
        <begin position="92"/>
        <end position="117"/>
    </location>
</feature>
<keyword evidence="1" id="KW-0472">Membrane</keyword>
<gene>
    <name evidence="2" type="ORF">SPHA_36303</name>
</gene>
<feature type="transmembrane region" description="Helical" evidence="1">
    <location>
        <begin position="190"/>
        <end position="211"/>
    </location>
</feature>
<evidence type="ECO:0000256" key="1">
    <source>
        <dbReference type="SAM" id="Phobius"/>
    </source>
</evidence>
<feature type="transmembrane region" description="Helical" evidence="1">
    <location>
        <begin position="123"/>
        <end position="145"/>
    </location>
</feature>
<dbReference type="EMBL" id="CAHIKZ030001586">
    <property type="protein sequence ID" value="CAE1268899.1"/>
    <property type="molecule type" value="Genomic_DNA"/>
</dbReference>
<keyword evidence="1" id="KW-1133">Transmembrane helix</keyword>
<accession>A0A812CFY8</accession>
<comment type="caution">
    <text evidence="2">The sequence shown here is derived from an EMBL/GenBank/DDBJ whole genome shotgun (WGS) entry which is preliminary data.</text>
</comment>
<feature type="transmembrane region" description="Helical" evidence="1">
    <location>
        <begin position="62"/>
        <end position="85"/>
    </location>
</feature>
<evidence type="ECO:0000313" key="2">
    <source>
        <dbReference type="EMBL" id="CAE1268899.1"/>
    </source>
</evidence>